<evidence type="ECO:0000313" key="2">
    <source>
        <dbReference type="EMBL" id="CAF1489261.1"/>
    </source>
</evidence>
<dbReference type="EMBL" id="CAJNOR010001919">
    <property type="protein sequence ID" value="CAF1219985.1"/>
    <property type="molecule type" value="Genomic_DNA"/>
</dbReference>
<dbReference type="Proteomes" id="UP000663828">
    <property type="component" value="Unassembled WGS sequence"/>
</dbReference>
<evidence type="ECO:0000313" key="1">
    <source>
        <dbReference type="EMBL" id="CAF1219985.1"/>
    </source>
</evidence>
<proteinExistence type="predicted"/>
<reference evidence="1" key="1">
    <citation type="submission" date="2021-02" db="EMBL/GenBank/DDBJ databases">
        <authorList>
            <person name="Nowell W R."/>
        </authorList>
    </citation>
    <scope>NUCLEOTIDE SEQUENCE</scope>
</reference>
<evidence type="ECO:0000313" key="3">
    <source>
        <dbReference type="Proteomes" id="UP000663828"/>
    </source>
</evidence>
<accession>A0A814XT02</accession>
<comment type="caution">
    <text evidence="1">The sequence shown here is derived from an EMBL/GenBank/DDBJ whole genome shotgun (WGS) entry which is preliminary data.</text>
</comment>
<organism evidence="1 3">
    <name type="scientific">Adineta ricciae</name>
    <name type="common">Rotifer</name>
    <dbReference type="NCBI Taxonomy" id="249248"/>
    <lineage>
        <taxon>Eukaryota</taxon>
        <taxon>Metazoa</taxon>
        <taxon>Spiralia</taxon>
        <taxon>Gnathifera</taxon>
        <taxon>Rotifera</taxon>
        <taxon>Eurotatoria</taxon>
        <taxon>Bdelloidea</taxon>
        <taxon>Adinetida</taxon>
        <taxon>Adinetidae</taxon>
        <taxon>Adineta</taxon>
    </lineage>
</organism>
<sequence>MSSQSVTLTNIYYDIRSRYSRIFAEHCSVFSTTTAINFLLHTHLDFLAASCPNIFSLSWGILATLYGLNHVYPGSLAATFCKPLIYLPHIGLQMTRIFLVLIVTL</sequence>
<protein>
    <submittedName>
        <fullName evidence="1">Uncharacterized protein</fullName>
    </submittedName>
</protein>
<keyword evidence="3" id="KW-1185">Reference proteome</keyword>
<dbReference type="AlphaFoldDB" id="A0A814XT02"/>
<name>A0A814XT02_ADIRI</name>
<dbReference type="Proteomes" id="UP000663852">
    <property type="component" value="Unassembled WGS sequence"/>
</dbReference>
<dbReference type="EMBL" id="CAJNOJ010000579">
    <property type="protein sequence ID" value="CAF1489261.1"/>
    <property type="molecule type" value="Genomic_DNA"/>
</dbReference>
<gene>
    <name evidence="2" type="ORF">EDS130_LOCUS41920</name>
    <name evidence="1" type="ORF">XAT740_LOCUS24655</name>
</gene>